<organism evidence="1 2">
    <name type="scientific">Protopolystoma xenopodis</name>
    <dbReference type="NCBI Taxonomy" id="117903"/>
    <lineage>
        <taxon>Eukaryota</taxon>
        <taxon>Metazoa</taxon>
        <taxon>Spiralia</taxon>
        <taxon>Lophotrochozoa</taxon>
        <taxon>Platyhelminthes</taxon>
        <taxon>Monogenea</taxon>
        <taxon>Polyopisthocotylea</taxon>
        <taxon>Polystomatidea</taxon>
        <taxon>Polystomatidae</taxon>
        <taxon>Protopolystoma</taxon>
    </lineage>
</organism>
<dbReference type="GO" id="GO:0097720">
    <property type="term" value="P:calcineurin-mediated signaling"/>
    <property type="evidence" value="ECO:0007669"/>
    <property type="project" value="InterPro"/>
</dbReference>
<accession>A0A3S5FBT2</accession>
<dbReference type="InterPro" id="IPR043360">
    <property type="entry name" value="PP2B"/>
</dbReference>
<dbReference type="GO" id="GO:0033192">
    <property type="term" value="F:calmodulin-dependent protein phosphatase activity"/>
    <property type="evidence" value="ECO:0007669"/>
    <property type="project" value="InterPro"/>
</dbReference>
<sequence>MNLLFTLFTSFLGVQHPPTKLLSSEEVFDKATGKPQIDLIRNHLISEGRLADQATLRILNETATILRSEKNMLDLEAPITGTLS</sequence>
<dbReference type="Gene3D" id="3.60.21.10">
    <property type="match status" value="1"/>
</dbReference>
<dbReference type="AlphaFoldDB" id="A0A3S5FBT2"/>
<comment type="caution">
    <text evidence="1">The sequence shown here is derived from an EMBL/GenBank/DDBJ whole genome shotgun (WGS) entry which is preliminary data.</text>
</comment>
<dbReference type="OrthoDB" id="5593063at2759"/>
<dbReference type="Proteomes" id="UP000784294">
    <property type="component" value="Unassembled WGS sequence"/>
</dbReference>
<dbReference type="EMBL" id="CAAALY010003262">
    <property type="protein sequence ID" value="VEL08147.1"/>
    <property type="molecule type" value="Genomic_DNA"/>
</dbReference>
<evidence type="ECO:0000313" key="1">
    <source>
        <dbReference type="EMBL" id="VEL08147.1"/>
    </source>
</evidence>
<dbReference type="PANTHER" id="PTHR45673">
    <property type="entry name" value="SERINE/THREONINE-PROTEIN PHOSPHATASE 2B CATALYTIC SUBUNIT 1-RELATED"/>
    <property type="match status" value="1"/>
</dbReference>
<proteinExistence type="predicted"/>
<name>A0A3S5FBT2_9PLAT</name>
<gene>
    <name evidence="1" type="ORF">PXEA_LOCUS1587</name>
</gene>
<reference evidence="1" key="1">
    <citation type="submission" date="2018-11" db="EMBL/GenBank/DDBJ databases">
        <authorList>
            <consortium name="Pathogen Informatics"/>
        </authorList>
    </citation>
    <scope>NUCLEOTIDE SEQUENCE</scope>
</reference>
<keyword evidence="2" id="KW-1185">Reference proteome</keyword>
<dbReference type="InterPro" id="IPR029052">
    <property type="entry name" value="Metallo-depent_PP-like"/>
</dbReference>
<evidence type="ECO:0000313" key="2">
    <source>
        <dbReference type="Proteomes" id="UP000784294"/>
    </source>
</evidence>
<protein>
    <submittedName>
        <fullName evidence="1">Uncharacterized protein</fullName>
    </submittedName>
</protein>